<dbReference type="GeneID" id="25901605"/>
<dbReference type="EMBL" id="KQ241637">
    <property type="protein sequence ID" value="KNC86767.1"/>
    <property type="molecule type" value="Genomic_DNA"/>
</dbReference>
<keyword evidence="3" id="KW-1185">Reference proteome</keyword>
<evidence type="ECO:0000313" key="3">
    <source>
        <dbReference type="Proteomes" id="UP000054560"/>
    </source>
</evidence>
<feature type="compositionally biased region" description="Basic residues" evidence="1">
    <location>
        <begin position="7"/>
        <end position="16"/>
    </location>
</feature>
<evidence type="ECO:0000313" key="2">
    <source>
        <dbReference type="EMBL" id="KNC86767.1"/>
    </source>
</evidence>
<reference evidence="2 3" key="1">
    <citation type="submission" date="2011-02" db="EMBL/GenBank/DDBJ databases">
        <title>The Genome Sequence of Sphaeroforma arctica JP610.</title>
        <authorList>
            <consortium name="The Broad Institute Genome Sequencing Platform"/>
            <person name="Russ C."/>
            <person name="Cuomo C."/>
            <person name="Young S.K."/>
            <person name="Zeng Q."/>
            <person name="Gargeya S."/>
            <person name="Alvarado L."/>
            <person name="Berlin A."/>
            <person name="Chapman S.B."/>
            <person name="Chen Z."/>
            <person name="Freedman E."/>
            <person name="Gellesch M."/>
            <person name="Goldberg J."/>
            <person name="Griggs A."/>
            <person name="Gujja S."/>
            <person name="Heilman E."/>
            <person name="Heiman D."/>
            <person name="Howarth C."/>
            <person name="Mehta T."/>
            <person name="Neiman D."/>
            <person name="Pearson M."/>
            <person name="Roberts A."/>
            <person name="Saif S."/>
            <person name="Shea T."/>
            <person name="Shenoy N."/>
            <person name="Sisk P."/>
            <person name="Stolte C."/>
            <person name="Sykes S."/>
            <person name="White J."/>
            <person name="Yandava C."/>
            <person name="Burger G."/>
            <person name="Gray M.W."/>
            <person name="Holland P.W.H."/>
            <person name="King N."/>
            <person name="Lang F.B.F."/>
            <person name="Roger A.J."/>
            <person name="Ruiz-Trillo I."/>
            <person name="Haas B."/>
            <person name="Nusbaum C."/>
            <person name="Birren B."/>
        </authorList>
    </citation>
    <scope>NUCLEOTIDE SEQUENCE [LARGE SCALE GENOMIC DNA]</scope>
    <source>
        <strain evidence="2 3">JP610</strain>
    </source>
</reference>
<feature type="region of interest" description="Disordered" evidence="1">
    <location>
        <begin position="77"/>
        <end position="106"/>
    </location>
</feature>
<feature type="region of interest" description="Disordered" evidence="1">
    <location>
        <begin position="1"/>
        <end position="35"/>
    </location>
</feature>
<gene>
    <name evidence="2" type="ORF">SARC_01101</name>
</gene>
<sequence length="234" mass="26891">MGLKGRPSYKRRRLGQHHVLGYESPVSDDPATLTDTPSIQEFAREELLVKKNPLGVEALKNVHDRLSTNFRMQQQKKVLEQDASRETVYTPENESSQLPTPSPTPTSIEASRHVFHVRIHKLSDELCQAIEDNNTARVHALRGVLETLRATLEYNKCKVPAPRSWLDWPSNRYHLNDVMERDTKRALLEALKNAHIAGLDMIWSLAWYYKVLVHITTDKSSLDYIRDNTDQLKA</sequence>
<dbReference type="RefSeq" id="XP_014160669.1">
    <property type="nucleotide sequence ID" value="XM_014305194.1"/>
</dbReference>
<organism evidence="2 3">
    <name type="scientific">Sphaeroforma arctica JP610</name>
    <dbReference type="NCBI Taxonomy" id="667725"/>
    <lineage>
        <taxon>Eukaryota</taxon>
        <taxon>Ichthyosporea</taxon>
        <taxon>Ichthyophonida</taxon>
        <taxon>Sphaeroforma</taxon>
    </lineage>
</organism>
<accession>A0A0L0GCM6</accession>
<dbReference type="AlphaFoldDB" id="A0A0L0GCM6"/>
<name>A0A0L0GCM6_9EUKA</name>
<protein>
    <submittedName>
        <fullName evidence="2">Uncharacterized protein</fullName>
    </submittedName>
</protein>
<evidence type="ECO:0000256" key="1">
    <source>
        <dbReference type="SAM" id="MobiDB-lite"/>
    </source>
</evidence>
<dbReference type="Proteomes" id="UP000054560">
    <property type="component" value="Unassembled WGS sequence"/>
</dbReference>
<proteinExistence type="predicted"/>